<proteinExistence type="predicted"/>
<name>F3QP32_9BURK</name>
<dbReference type="EMBL" id="AFBP01000103">
    <property type="protein sequence ID" value="EGG49985.1"/>
    <property type="molecule type" value="Genomic_DNA"/>
</dbReference>
<organism evidence="1 2">
    <name type="scientific">Parasutterella excrementihominis YIT 11859</name>
    <dbReference type="NCBI Taxonomy" id="762966"/>
    <lineage>
        <taxon>Bacteria</taxon>
        <taxon>Pseudomonadati</taxon>
        <taxon>Pseudomonadota</taxon>
        <taxon>Betaproteobacteria</taxon>
        <taxon>Burkholderiales</taxon>
        <taxon>Sutterellaceae</taxon>
        <taxon>Parasutterella</taxon>
    </lineage>
</organism>
<dbReference type="PROSITE" id="PS51257">
    <property type="entry name" value="PROKAR_LIPOPROTEIN"/>
    <property type="match status" value="1"/>
</dbReference>
<evidence type="ECO:0000313" key="2">
    <source>
        <dbReference type="Proteomes" id="UP000005156"/>
    </source>
</evidence>
<dbReference type="AlphaFoldDB" id="F3QP32"/>
<dbReference type="HOGENOM" id="CLU_2555208_0_0_4"/>
<evidence type="ECO:0000313" key="1">
    <source>
        <dbReference type="EMBL" id="EGG49985.1"/>
    </source>
</evidence>
<keyword evidence="2" id="KW-1185">Reference proteome</keyword>
<protein>
    <submittedName>
        <fullName evidence="1">Conserved domain protein</fullName>
    </submittedName>
</protein>
<gene>
    <name evidence="1" type="ORF">HMPREF9439_02727</name>
</gene>
<comment type="caution">
    <text evidence="1">The sequence shown here is derived from an EMBL/GenBank/DDBJ whole genome shotgun (WGS) entry which is preliminary data.</text>
</comment>
<sequence>MKSSVKPNSSATIHSLWSIPLNIAAAFSAVSCQVEKNLVFKGFSLVGIKPLTAVFQPEKKRMGGEEAHKFLQRLSVLMSFAL</sequence>
<accession>F3QP32</accession>
<dbReference type="Proteomes" id="UP000005156">
    <property type="component" value="Unassembled WGS sequence"/>
</dbReference>
<reference evidence="1 2" key="1">
    <citation type="submission" date="2011-02" db="EMBL/GenBank/DDBJ databases">
        <authorList>
            <person name="Weinstock G."/>
            <person name="Sodergren E."/>
            <person name="Clifton S."/>
            <person name="Fulton L."/>
            <person name="Fulton B."/>
            <person name="Courtney L."/>
            <person name="Fronick C."/>
            <person name="Harrison M."/>
            <person name="Strong C."/>
            <person name="Farmer C."/>
            <person name="Delahaunty K."/>
            <person name="Markovic C."/>
            <person name="Hall O."/>
            <person name="Minx P."/>
            <person name="Tomlinson C."/>
            <person name="Mitreva M."/>
            <person name="Hou S."/>
            <person name="Chen J."/>
            <person name="Wollam A."/>
            <person name="Pepin K.H."/>
            <person name="Johnson M."/>
            <person name="Bhonagiri V."/>
            <person name="Zhang X."/>
            <person name="Suruliraj S."/>
            <person name="Warren W."/>
            <person name="Chinwalla A."/>
            <person name="Mardis E.R."/>
            <person name="Wilson R.K."/>
        </authorList>
    </citation>
    <scope>NUCLEOTIDE SEQUENCE [LARGE SCALE GENOMIC DNA]</scope>
    <source>
        <strain evidence="1 2">YIT 11859</strain>
    </source>
</reference>